<name>A0A317PMG3_9HYPH</name>
<dbReference type="GO" id="GO:0003677">
    <property type="term" value="F:DNA binding"/>
    <property type="evidence" value="ECO:0007669"/>
    <property type="project" value="UniProtKB-UniRule"/>
</dbReference>
<dbReference type="RefSeq" id="WP_110031301.1">
    <property type="nucleotide sequence ID" value="NZ_QGTR01000002.1"/>
</dbReference>
<protein>
    <submittedName>
        <fullName evidence="4">TetR family transcriptional regulator</fullName>
    </submittedName>
</protein>
<evidence type="ECO:0000313" key="4">
    <source>
        <dbReference type="EMBL" id="PWW01491.1"/>
    </source>
</evidence>
<dbReference type="PROSITE" id="PS50977">
    <property type="entry name" value="HTH_TETR_2"/>
    <property type="match status" value="1"/>
</dbReference>
<dbReference type="AlphaFoldDB" id="A0A317PMG3"/>
<keyword evidence="5" id="KW-1185">Reference proteome</keyword>
<keyword evidence="1 2" id="KW-0238">DNA-binding</keyword>
<proteinExistence type="predicted"/>
<organism evidence="4 5">
    <name type="scientific">Hoeflea marina</name>
    <dbReference type="NCBI Taxonomy" id="274592"/>
    <lineage>
        <taxon>Bacteria</taxon>
        <taxon>Pseudomonadati</taxon>
        <taxon>Pseudomonadota</taxon>
        <taxon>Alphaproteobacteria</taxon>
        <taxon>Hyphomicrobiales</taxon>
        <taxon>Rhizobiaceae</taxon>
        <taxon>Hoeflea</taxon>
    </lineage>
</organism>
<evidence type="ECO:0000256" key="2">
    <source>
        <dbReference type="PROSITE-ProRule" id="PRU00335"/>
    </source>
</evidence>
<gene>
    <name evidence="4" type="ORF">DFR52_102153</name>
</gene>
<dbReference type="EMBL" id="QGTR01000002">
    <property type="protein sequence ID" value="PWW01491.1"/>
    <property type="molecule type" value="Genomic_DNA"/>
</dbReference>
<evidence type="ECO:0000259" key="3">
    <source>
        <dbReference type="PROSITE" id="PS50977"/>
    </source>
</evidence>
<feature type="domain" description="HTH tetR-type" evidence="3">
    <location>
        <begin position="15"/>
        <end position="75"/>
    </location>
</feature>
<dbReference type="InterPro" id="IPR009057">
    <property type="entry name" value="Homeodomain-like_sf"/>
</dbReference>
<dbReference type="Pfam" id="PF00440">
    <property type="entry name" value="TetR_N"/>
    <property type="match status" value="1"/>
</dbReference>
<feature type="DNA-binding region" description="H-T-H motif" evidence="2">
    <location>
        <begin position="38"/>
        <end position="57"/>
    </location>
</feature>
<dbReference type="Gene3D" id="1.10.357.10">
    <property type="entry name" value="Tetracycline Repressor, domain 2"/>
    <property type="match status" value="1"/>
</dbReference>
<comment type="caution">
    <text evidence="4">The sequence shown here is derived from an EMBL/GenBank/DDBJ whole genome shotgun (WGS) entry which is preliminary data.</text>
</comment>
<dbReference type="Proteomes" id="UP000246352">
    <property type="component" value="Unassembled WGS sequence"/>
</dbReference>
<evidence type="ECO:0000313" key="5">
    <source>
        <dbReference type="Proteomes" id="UP000246352"/>
    </source>
</evidence>
<dbReference type="OrthoDB" id="3218408at2"/>
<reference evidence="4 5" key="1">
    <citation type="submission" date="2018-05" db="EMBL/GenBank/DDBJ databases">
        <title>Genomic Encyclopedia of Type Strains, Phase IV (KMG-IV): sequencing the most valuable type-strain genomes for metagenomic binning, comparative biology and taxonomic classification.</title>
        <authorList>
            <person name="Goeker M."/>
        </authorList>
    </citation>
    <scope>NUCLEOTIDE SEQUENCE [LARGE SCALE GENOMIC DNA]</scope>
    <source>
        <strain evidence="4 5">DSM 16791</strain>
    </source>
</reference>
<accession>A0A317PMG3</accession>
<evidence type="ECO:0000256" key="1">
    <source>
        <dbReference type="ARBA" id="ARBA00023125"/>
    </source>
</evidence>
<sequence length="229" mass="25430">MADAQTDDETEKGWRGSREVWLEAASTALLSNGIDAVKIQPLATALNLSRTSFYWFFKDRQALLDALLQQWEARNTGAFLDACGAYAETVAEAVLNLIAVFHDEALFDPRLDFAVRGWAHQSDAVMMRVNAADERRLSAIRDMFERFGYAGDEADVRARTVYLTQIGYISMQVRESTAVRLSRVPGYVKTFSGVAPTASELARFRARIKVEPTKFNATGQASGNDQSTT</sequence>
<dbReference type="InterPro" id="IPR001647">
    <property type="entry name" value="HTH_TetR"/>
</dbReference>
<dbReference type="SUPFAM" id="SSF46689">
    <property type="entry name" value="Homeodomain-like"/>
    <property type="match status" value="1"/>
</dbReference>